<name>A0A1F7X5Y6_9BACT</name>
<dbReference type="PANTHER" id="PTHR46233">
    <property type="entry name" value="HYDROXYACYLGLUTATHIONE HYDROLASE GLOC"/>
    <property type="match status" value="1"/>
</dbReference>
<keyword evidence="4" id="KW-0862">Zinc</keyword>
<comment type="caution">
    <text evidence="6">The sequence shown here is derived from an EMBL/GenBank/DDBJ whole genome shotgun (WGS) entry which is preliminary data.</text>
</comment>
<dbReference type="AlphaFoldDB" id="A0A1F7X5Y6"/>
<evidence type="ECO:0000313" key="6">
    <source>
        <dbReference type="EMBL" id="OGM09695.1"/>
    </source>
</evidence>
<evidence type="ECO:0000259" key="5">
    <source>
        <dbReference type="SMART" id="SM00849"/>
    </source>
</evidence>
<evidence type="ECO:0000256" key="4">
    <source>
        <dbReference type="ARBA" id="ARBA00022833"/>
    </source>
</evidence>
<dbReference type="PANTHER" id="PTHR46233:SF3">
    <property type="entry name" value="HYDROXYACYLGLUTATHIONE HYDROLASE GLOC"/>
    <property type="match status" value="1"/>
</dbReference>
<keyword evidence="2" id="KW-0479">Metal-binding</keyword>
<dbReference type="SMART" id="SM00849">
    <property type="entry name" value="Lactamase_B"/>
    <property type="match status" value="1"/>
</dbReference>
<dbReference type="InterPro" id="IPR051453">
    <property type="entry name" value="MBL_Glyoxalase_II"/>
</dbReference>
<dbReference type="STRING" id="1802479.A2Y68_03675"/>
<evidence type="ECO:0000256" key="3">
    <source>
        <dbReference type="ARBA" id="ARBA00022801"/>
    </source>
</evidence>
<sequence>MLNVKKLVVGEMAENCYLVYDQLSKEAVIIDPGEDADYIERVIADLSLTPMKVLVTHGHFDHLGSAYELMLAYKIPLWMSAKDEFLLNKLSPAPVITKDLKRKDKIGIGKASLSVIECPGHTPGGLCFYSAKEKLLFSGDLIFAGGALGRTDFYYSEKDELDKSIAKITRLGNVLIYPGHGDEFKKI</sequence>
<gene>
    <name evidence="6" type="ORF">A2Y68_03675</name>
</gene>
<feature type="domain" description="Metallo-beta-lactamase" evidence="5">
    <location>
        <begin position="13"/>
        <end position="180"/>
    </location>
</feature>
<dbReference type="GO" id="GO:0016787">
    <property type="term" value="F:hydrolase activity"/>
    <property type="evidence" value="ECO:0007669"/>
    <property type="project" value="UniProtKB-KW"/>
</dbReference>
<dbReference type="EMBL" id="MGFR01000003">
    <property type="protein sequence ID" value="OGM09695.1"/>
    <property type="molecule type" value="Genomic_DNA"/>
</dbReference>
<dbReference type="Proteomes" id="UP000176778">
    <property type="component" value="Unassembled WGS sequence"/>
</dbReference>
<dbReference type="SUPFAM" id="SSF56281">
    <property type="entry name" value="Metallo-hydrolase/oxidoreductase"/>
    <property type="match status" value="1"/>
</dbReference>
<protein>
    <recommendedName>
        <fullName evidence="5">Metallo-beta-lactamase domain-containing protein</fullName>
    </recommendedName>
</protein>
<dbReference type="InterPro" id="IPR001279">
    <property type="entry name" value="Metallo-B-lactamas"/>
</dbReference>
<reference evidence="6 7" key="1">
    <citation type="journal article" date="2016" name="Nat. Commun.">
        <title>Thousands of microbial genomes shed light on interconnected biogeochemical processes in an aquifer system.</title>
        <authorList>
            <person name="Anantharaman K."/>
            <person name="Brown C.T."/>
            <person name="Hug L.A."/>
            <person name="Sharon I."/>
            <person name="Castelle C.J."/>
            <person name="Probst A.J."/>
            <person name="Thomas B.C."/>
            <person name="Singh A."/>
            <person name="Wilkins M.J."/>
            <person name="Karaoz U."/>
            <person name="Brodie E.L."/>
            <person name="Williams K.H."/>
            <person name="Hubbard S.S."/>
            <person name="Banfield J.F."/>
        </authorList>
    </citation>
    <scope>NUCLEOTIDE SEQUENCE [LARGE SCALE GENOMIC DNA]</scope>
</reference>
<proteinExistence type="predicted"/>
<accession>A0A1F7X5Y6</accession>
<dbReference type="GO" id="GO:0046872">
    <property type="term" value="F:metal ion binding"/>
    <property type="evidence" value="ECO:0007669"/>
    <property type="project" value="UniProtKB-KW"/>
</dbReference>
<keyword evidence="3" id="KW-0378">Hydrolase</keyword>
<organism evidence="6 7">
    <name type="scientific">Candidatus Woesebacteria bacterium RBG_13_46_13</name>
    <dbReference type="NCBI Taxonomy" id="1802479"/>
    <lineage>
        <taxon>Bacteria</taxon>
        <taxon>Candidatus Woeseibacteriota</taxon>
    </lineage>
</organism>
<evidence type="ECO:0000256" key="2">
    <source>
        <dbReference type="ARBA" id="ARBA00022723"/>
    </source>
</evidence>
<dbReference type="CDD" id="cd06262">
    <property type="entry name" value="metallo-hydrolase-like_MBL-fold"/>
    <property type="match status" value="1"/>
</dbReference>
<dbReference type="Gene3D" id="3.60.15.10">
    <property type="entry name" value="Ribonuclease Z/Hydroxyacylglutathione hydrolase-like"/>
    <property type="match status" value="1"/>
</dbReference>
<evidence type="ECO:0000256" key="1">
    <source>
        <dbReference type="ARBA" id="ARBA00001947"/>
    </source>
</evidence>
<comment type="cofactor">
    <cofactor evidence="1">
        <name>Zn(2+)</name>
        <dbReference type="ChEBI" id="CHEBI:29105"/>
    </cofactor>
</comment>
<evidence type="ECO:0000313" key="7">
    <source>
        <dbReference type="Proteomes" id="UP000176778"/>
    </source>
</evidence>
<dbReference type="InterPro" id="IPR036866">
    <property type="entry name" value="RibonucZ/Hydroxyglut_hydro"/>
</dbReference>
<dbReference type="Pfam" id="PF00753">
    <property type="entry name" value="Lactamase_B"/>
    <property type="match status" value="1"/>
</dbReference>